<evidence type="ECO:0000313" key="6">
    <source>
        <dbReference type="Proteomes" id="UP000178735"/>
    </source>
</evidence>
<dbReference type="AlphaFoldDB" id="A0A1F7WDN7"/>
<dbReference type="Proteomes" id="UP000178735">
    <property type="component" value="Unassembled WGS sequence"/>
</dbReference>
<dbReference type="PANTHER" id="PTHR43630">
    <property type="entry name" value="POLY-BETA-1,6-N-ACETYL-D-GLUCOSAMINE SYNTHASE"/>
    <property type="match status" value="1"/>
</dbReference>
<dbReference type="Gene3D" id="3.90.550.10">
    <property type="entry name" value="Spore Coat Polysaccharide Biosynthesis Protein SpsA, Chain A"/>
    <property type="match status" value="1"/>
</dbReference>
<reference evidence="5 6" key="1">
    <citation type="journal article" date="2016" name="Nat. Commun.">
        <title>Thousands of microbial genomes shed light on interconnected biogeochemical processes in an aquifer system.</title>
        <authorList>
            <person name="Anantharaman K."/>
            <person name="Brown C.T."/>
            <person name="Hug L.A."/>
            <person name="Sharon I."/>
            <person name="Castelle C.J."/>
            <person name="Probst A.J."/>
            <person name="Thomas B.C."/>
            <person name="Singh A."/>
            <person name="Wilkins M.J."/>
            <person name="Karaoz U."/>
            <person name="Brodie E.L."/>
            <person name="Williams K.H."/>
            <person name="Hubbard S.S."/>
            <person name="Banfield J.F."/>
        </authorList>
    </citation>
    <scope>NUCLEOTIDE SEQUENCE [LARGE SCALE GENOMIC DNA]</scope>
</reference>
<dbReference type="InterPro" id="IPR001173">
    <property type="entry name" value="Glyco_trans_2-like"/>
</dbReference>
<comment type="similarity">
    <text evidence="1">Belongs to the glycosyltransferase 2 family.</text>
</comment>
<dbReference type="CDD" id="cd06423">
    <property type="entry name" value="CESA_like"/>
    <property type="match status" value="1"/>
</dbReference>
<gene>
    <name evidence="5" type="ORF">A2008_09785</name>
</gene>
<evidence type="ECO:0000256" key="2">
    <source>
        <dbReference type="ARBA" id="ARBA00022676"/>
    </source>
</evidence>
<sequence length="471" mass="53853">MDKTQILISILYFYNYLVVFYFIGINLIYILLNFLSFFEIRKYARENKVMNAGIIFRSNFYMPVSILVPAYNESRNIVDSVKSMLQLHYPEFEIIVINDGSKDNTADVLKAAYKMTEVSLEPSSGLASKIVHGTYISRTHRNLILIDKQNGGKADALNAGVNYSHYPLFCALDADSVLDNESILKMSRTFIENPDLIAAGGIIRVINGCRIEAGEVVSIDLPSSSLACFQIVEYLRGFLFGRTGWSAMDAMLIISGAFGIFKKKEVVDVGGYRSDTVGEDMELVIRLYNKYRPENKMKIKFVPDPVCYTEVPESLSVLSKQRNRWQRGLIDSLILNFNMFMNPRYGTVGLVAMPFFVIFEMLGPIIEFTGYIVFAFSFFMGIIGYKFCLLFTMASITLGIILSVSSILLEELTFRKYTKVSHTLWLFFYSIIENFGYKQMNTYFRFRGTIDYLLGSKHWGEMTRMGFKKDK</sequence>
<comment type="caution">
    <text evidence="5">The sequence shown here is derived from an EMBL/GenBank/DDBJ whole genome shotgun (WGS) entry which is preliminary data.</text>
</comment>
<dbReference type="PANTHER" id="PTHR43630:SF1">
    <property type="entry name" value="POLY-BETA-1,6-N-ACETYL-D-GLUCOSAMINE SYNTHASE"/>
    <property type="match status" value="1"/>
</dbReference>
<protein>
    <submittedName>
        <fullName evidence="5">Glycosyl transferase</fullName>
    </submittedName>
</protein>
<evidence type="ECO:0000256" key="3">
    <source>
        <dbReference type="ARBA" id="ARBA00022679"/>
    </source>
</evidence>
<dbReference type="GO" id="GO:0016757">
    <property type="term" value="F:glycosyltransferase activity"/>
    <property type="evidence" value="ECO:0007669"/>
    <property type="project" value="UniProtKB-KW"/>
</dbReference>
<dbReference type="STRING" id="1817813.A2008_09785"/>
<accession>A0A1F7WDN7</accession>
<name>A0A1F7WDN7_9BACT</name>
<dbReference type="SUPFAM" id="SSF53448">
    <property type="entry name" value="Nucleotide-diphospho-sugar transferases"/>
    <property type="match status" value="1"/>
</dbReference>
<evidence type="ECO:0000313" key="5">
    <source>
        <dbReference type="EMBL" id="OGM00934.1"/>
    </source>
</evidence>
<dbReference type="Pfam" id="PF03142">
    <property type="entry name" value="Chitin_synth_2"/>
    <property type="match status" value="1"/>
</dbReference>
<feature type="domain" description="Glycosyltransferase 2-like" evidence="4">
    <location>
        <begin position="65"/>
        <end position="206"/>
    </location>
</feature>
<dbReference type="Pfam" id="PF00535">
    <property type="entry name" value="Glycos_transf_2"/>
    <property type="match status" value="1"/>
</dbReference>
<proteinExistence type="inferred from homology"/>
<dbReference type="EMBL" id="MGFH01000246">
    <property type="protein sequence ID" value="OGM00934.1"/>
    <property type="molecule type" value="Genomic_DNA"/>
</dbReference>
<organism evidence="5 6">
    <name type="scientific">Candidatus Wallbacteria bacterium GWC2_49_35</name>
    <dbReference type="NCBI Taxonomy" id="1817813"/>
    <lineage>
        <taxon>Bacteria</taxon>
        <taxon>Candidatus Walliibacteriota</taxon>
    </lineage>
</organism>
<keyword evidence="2" id="KW-0328">Glycosyltransferase</keyword>
<evidence type="ECO:0000259" key="4">
    <source>
        <dbReference type="Pfam" id="PF00535"/>
    </source>
</evidence>
<dbReference type="InterPro" id="IPR029044">
    <property type="entry name" value="Nucleotide-diphossugar_trans"/>
</dbReference>
<keyword evidence="3 5" id="KW-0808">Transferase</keyword>
<evidence type="ECO:0000256" key="1">
    <source>
        <dbReference type="ARBA" id="ARBA00006739"/>
    </source>
</evidence>